<accession>A0ACA9PCY8</accession>
<keyword evidence="2" id="KW-1185">Reference proteome</keyword>
<evidence type="ECO:0000313" key="1">
    <source>
        <dbReference type="EMBL" id="CAG8696998.1"/>
    </source>
</evidence>
<evidence type="ECO:0000313" key="2">
    <source>
        <dbReference type="Proteomes" id="UP000789920"/>
    </source>
</evidence>
<dbReference type="EMBL" id="CAJVQC010018909">
    <property type="protein sequence ID" value="CAG8696998.1"/>
    <property type="molecule type" value="Genomic_DNA"/>
</dbReference>
<comment type="caution">
    <text evidence="1">The sequence shown here is derived from an EMBL/GenBank/DDBJ whole genome shotgun (WGS) entry which is preliminary data.</text>
</comment>
<name>A0ACA9PCY8_9GLOM</name>
<feature type="non-terminal residue" evidence="1">
    <location>
        <position position="319"/>
    </location>
</feature>
<protein>
    <submittedName>
        <fullName evidence="1">17373_t:CDS:1</fullName>
    </submittedName>
</protein>
<gene>
    <name evidence="1" type="ORF">RPERSI_LOCUS9831</name>
</gene>
<reference evidence="1" key="1">
    <citation type="submission" date="2021-06" db="EMBL/GenBank/DDBJ databases">
        <authorList>
            <person name="Kallberg Y."/>
            <person name="Tangrot J."/>
            <person name="Rosling A."/>
        </authorList>
    </citation>
    <scope>NUCLEOTIDE SEQUENCE</scope>
    <source>
        <strain evidence="1">MA461A</strain>
    </source>
</reference>
<sequence length="319" mass="36972">MIKIVESKEIIKNLINLIWKATEKKVVTVTFNSQLCLATISLDNGINITLNLEVLKVVLIKEDIFSKIINKHAGFMINDGNRDNESFSQVDENDKLNSNYEVTKGIGENISGDDSSNDDSPRWLECEECYRPKKEFCDLCGCSVCKWKAIFKKASLHHSPEVNNDIIKSINDYEDDIKEKEQMRYSSSKTELIYESTSLCTKVLSKEQQISEYVDLLKEARREITENFPSHQEKIFEMFSQYINKYFKDSLEASLEPKQFPKIIEDNQGCTKYLAIWDSHFNNCKGLIEIQDYKMLKLVYSLTDVFFIMLSGTVKRHII</sequence>
<proteinExistence type="predicted"/>
<dbReference type="Proteomes" id="UP000789920">
    <property type="component" value="Unassembled WGS sequence"/>
</dbReference>
<organism evidence="1 2">
    <name type="scientific">Racocetra persica</name>
    <dbReference type="NCBI Taxonomy" id="160502"/>
    <lineage>
        <taxon>Eukaryota</taxon>
        <taxon>Fungi</taxon>
        <taxon>Fungi incertae sedis</taxon>
        <taxon>Mucoromycota</taxon>
        <taxon>Glomeromycotina</taxon>
        <taxon>Glomeromycetes</taxon>
        <taxon>Diversisporales</taxon>
        <taxon>Gigasporaceae</taxon>
        <taxon>Racocetra</taxon>
    </lineage>
</organism>